<sequence>MSVTLQFTADEKRYDLHRSASGFVGGAPKQDADLRIDSEAIAGSRIPAEIGNLLHPQIADFFLFDGELLERFFERLRSTDQRREIRNSIDRVLGVPALQRAYDDIAEMTTAASLAAAKSMKAGNERTKVEGDLKRYGDQSASVQKDLEALHAKLGEVKLDHVAKSDELRSVEALKEDAKQLEHLEARLADLKKDDEAGKVALQAFLTDGWFAVAVKGVSEALARARTELEVAELQRDQRDRLLQRIRTLEARIHGGNCETCGQGLPAPDPAVYEERETARAELAALGGTVDVRSIIDRERQLQRVLDERTVKLYRERVNSLQRARLARTETQREIDDINGRLAEHSAPAIRSLAATVEQLRRVQEDLENKIEKRSVDLQVFQAELGRLATRLSRLPSVDPKPAALSAFYGYLGDAFESSIQEYRNNVREAVELDVTAQFKRLIRDPLAYGDVKIGADFDMHLLDPHGRERQTSEGGRQLLALAFIGALKQVAVRGGPVILDSPLGRLDKEHRVNVLRTWIPQLGSQASLFVQSGELTEQEAAKVVGDIVGAEYRLVRPDHDPENVAIQRVERAS</sequence>
<keyword evidence="4" id="KW-0175">Coiled coil</keyword>
<keyword evidence="6" id="KW-1185">Reference proteome</keyword>
<gene>
    <name evidence="5" type="ORF">J2X26_004308</name>
</gene>
<reference evidence="5 6" key="1">
    <citation type="submission" date="2023-07" db="EMBL/GenBank/DDBJ databases">
        <title>Sorghum-associated microbial communities from plants grown in Nebraska, USA.</title>
        <authorList>
            <person name="Schachtman D."/>
        </authorList>
    </citation>
    <scope>NUCLEOTIDE SEQUENCE [LARGE SCALE GENOMIC DNA]</scope>
    <source>
        <strain evidence="5 6">BE332</strain>
    </source>
</reference>
<evidence type="ECO:0000313" key="6">
    <source>
        <dbReference type="Proteomes" id="UP001239626"/>
    </source>
</evidence>
<comment type="subunit">
    <text evidence="2">Heterodimer of SbcC and SbcD.</text>
</comment>
<comment type="caution">
    <text evidence="5">The sequence shown here is derived from an EMBL/GenBank/DDBJ whole genome shotgun (WGS) entry which is preliminary data.</text>
</comment>
<comment type="similarity">
    <text evidence="1">Belongs to the SMC family. SbcC subfamily.</text>
</comment>
<proteinExistence type="inferred from homology"/>
<dbReference type="InterPro" id="IPR027417">
    <property type="entry name" value="P-loop_NTPase"/>
</dbReference>
<dbReference type="Proteomes" id="UP001239626">
    <property type="component" value="Unassembled WGS sequence"/>
</dbReference>
<dbReference type="Gene3D" id="3.40.50.300">
    <property type="entry name" value="P-loop containing nucleotide triphosphate hydrolases"/>
    <property type="match status" value="1"/>
</dbReference>
<accession>A0ABU0EKZ8</accession>
<name>A0ABU0EKZ8_9CELL</name>
<feature type="coiled-coil region" evidence="4">
    <location>
        <begin position="164"/>
        <end position="252"/>
    </location>
</feature>
<evidence type="ECO:0000313" key="5">
    <source>
        <dbReference type="EMBL" id="MDQ0375965.1"/>
    </source>
</evidence>
<dbReference type="SUPFAM" id="SSF52540">
    <property type="entry name" value="P-loop containing nucleoside triphosphate hydrolases"/>
    <property type="match status" value="1"/>
</dbReference>
<dbReference type="PANTHER" id="PTHR32114:SF2">
    <property type="entry name" value="ABC TRANSPORTER ABCH.3"/>
    <property type="match status" value="1"/>
</dbReference>
<evidence type="ECO:0000256" key="4">
    <source>
        <dbReference type="SAM" id="Coils"/>
    </source>
</evidence>
<organism evidence="5 6">
    <name type="scientific">Cellulomonas humilata</name>
    <dbReference type="NCBI Taxonomy" id="144055"/>
    <lineage>
        <taxon>Bacteria</taxon>
        <taxon>Bacillati</taxon>
        <taxon>Actinomycetota</taxon>
        <taxon>Actinomycetes</taxon>
        <taxon>Micrococcales</taxon>
        <taxon>Cellulomonadaceae</taxon>
        <taxon>Cellulomonas</taxon>
    </lineage>
</organism>
<feature type="coiled-coil region" evidence="4">
    <location>
        <begin position="321"/>
        <end position="377"/>
    </location>
</feature>
<evidence type="ECO:0000256" key="3">
    <source>
        <dbReference type="ARBA" id="ARBA00013368"/>
    </source>
</evidence>
<protein>
    <recommendedName>
        <fullName evidence="3">Nuclease SbcCD subunit C</fullName>
    </recommendedName>
</protein>
<evidence type="ECO:0000256" key="1">
    <source>
        <dbReference type="ARBA" id="ARBA00006930"/>
    </source>
</evidence>
<evidence type="ECO:0000256" key="2">
    <source>
        <dbReference type="ARBA" id="ARBA00011322"/>
    </source>
</evidence>
<dbReference type="EMBL" id="JAUSVB010000008">
    <property type="protein sequence ID" value="MDQ0375965.1"/>
    <property type="molecule type" value="Genomic_DNA"/>
</dbReference>
<dbReference type="PANTHER" id="PTHR32114">
    <property type="entry name" value="ABC TRANSPORTER ABCH.3"/>
    <property type="match status" value="1"/>
</dbReference>